<dbReference type="Proteomes" id="UP000294360">
    <property type="component" value="Chromosome"/>
</dbReference>
<name>A0A4U8YZC6_METTU</name>
<evidence type="ECO:0000256" key="2">
    <source>
        <dbReference type="ARBA" id="ARBA00022692"/>
    </source>
</evidence>
<organism evidence="7 8">
    <name type="scientific">Methylocella tundrae</name>
    <dbReference type="NCBI Taxonomy" id="227605"/>
    <lineage>
        <taxon>Bacteria</taxon>
        <taxon>Pseudomonadati</taxon>
        <taxon>Pseudomonadota</taxon>
        <taxon>Alphaproteobacteria</taxon>
        <taxon>Hyphomicrobiales</taxon>
        <taxon>Beijerinckiaceae</taxon>
        <taxon>Methylocella</taxon>
    </lineage>
</organism>
<dbReference type="Pfam" id="PF07298">
    <property type="entry name" value="NnrU"/>
    <property type="match status" value="1"/>
</dbReference>
<feature type="transmembrane region" description="Helical" evidence="5">
    <location>
        <begin position="61"/>
        <end position="79"/>
    </location>
</feature>
<feature type="transmembrane region" description="Helical" evidence="5">
    <location>
        <begin position="124"/>
        <end position="143"/>
    </location>
</feature>
<feature type="transmembrane region" description="Helical" evidence="5">
    <location>
        <begin position="187"/>
        <end position="212"/>
    </location>
</feature>
<feature type="transmembrane region" description="Helical" evidence="5">
    <location>
        <begin position="149"/>
        <end position="167"/>
    </location>
</feature>
<protein>
    <submittedName>
        <fullName evidence="7">NnrU family protein</fullName>
    </submittedName>
</protein>
<evidence type="ECO:0000259" key="6">
    <source>
        <dbReference type="Pfam" id="PF07298"/>
    </source>
</evidence>
<evidence type="ECO:0000256" key="1">
    <source>
        <dbReference type="ARBA" id="ARBA00004141"/>
    </source>
</evidence>
<proteinExistence type="predicted"/>
<reference evidence="7 8" key="1">
    <citation type="submission" date="2019-03" db="EMBL/GenBank/DDBJ databases">
        <authorList>
            <person name="Kox A.R. M."/>
        </authorList>
    </citation>
    <scope>NUCLEOTIDE SEQUENCE [LARGE SCALE GENOMIC DNA]</scope>
    <source>
        <strain evidence="7">MTUNDRAET4 annotated genome</strain>
    </source>
</reference>
<sequence>MQEAIAAGACYPCALHYQASGASMLVMVLGIVVFLGAHTLTTFRETREDLIGRFGKAPYKIIHSVVSLIGFALIIWGFSRYRAEGLIPVWTPPGWTRHLTMTLMWFAFVALACVNPAPGKIRGWLRHPMLVAIKIWALAHLLANGDLGGMLLFGSFLAWAVFDRVAVKRRGDFGAPRLASFTRADAIALIVGTAAYVAMILLHPVLIGVPVIGAPVG</sequence>
<comment type="subcellular location">
    <subcellularLocation>
        <location evidence="1">Membrane</location>
        <topology evidence="1">Multi-pass membrane protein</topology>
    </subcellularLocation>
</comment>
<feature type="transmembrane region" description="Helical" evidence="5">
    <location>
        <begin position="21"/>
        <end position="40"/>
    </location>
</feature>
<dbReference type="AlphaFoldDB" id="A0A4U8YZC6"/>
<dbReference type="KEGG" id="mtun:MTUNDRAET4_1662"/>
<keyword evidence="2 5" id="KW-0812">Transmembrane</keyword>
<dbReference type="EMBL" id="LR536450">
    <property type="protein sequence ID" value="VFU08555.1"/>
    <property type="molecule type" value="Genomic_DNA"/>
</dbReference>
<dbReference type="GO" id="GO:0016020">
    <property type="term" value="C:membrane"/>
    <property type="evidence" value="ECO:0007669"/>
    <property type="project" value="UniProtKB-SubCell"/>
</dbReference>
<keyword evidence="4 5" id="KW-0472">Membrane</keyword>
<evidence type="ECO:0000313" key="7">
    <source>
        <dbReference type="EMBL" id="VFU08555.1"/>
    </source>
</evidence>
<feature type="transmembrane region" description="Helical" evidence="5">
    <location>
        <begin position="99"/>
        <end position="117"/>
    </location>
</feature>
<evidence type="ECO:0000256" key="3">
    <source>
        <dbReference type="ARBA" id="ARBA00022989"/>
    </source>
</evidence>
<feature type="domain" description="NnrU" evidence="6">
    <location>
        <begin position="26"/>
        <end position="210"/>
    </location>
</feature>
<evidence type="ECO:0000313" key="8">
    <source>
        <dbReference type="Proteomes" id="UP000294360"/>
    </source>
</evidence>
<keyword evidence="3 5" id="KW-1133">Transmembrane helix</keyword>
<dbReference type="InterPro" id="IPR009915">
    <property type="entry name" value="NnrU_dom"/>
</dbReference>
<evidence type="ECO:0000256" key="4">
    <source>
        <dbReference type="ARBA" id="ARBA00023136"/>
    </source>
</evidence>
<evidence type="ECO:0000256" key="5">
    <source>
        <dbReference type="SAM" id="Phobius"/>
    </source>
</evidence>
<gene>
    <name evidence="7" type="ORF">MTUNDRAET4_1662</name>
</gene>
<accession>A0A4U8YZC6</accession>